<gene>
    <name evidence="3" type="ORF">RO3G_14869</name>
</gene>
<feature type="region of interest" description="Disordered" evidence="1">
    <location>
        <begin position="331"/>
        <end position="392"/>
    </location>
</feature>
<dbReference type="Gene3D" id="4.10.60.10">
    <property type="entry name" value="Zinc finger, CCHC-type"/>
    <property type="match status" value="1"/>
</dbReference>
<accession>I1CNX8</accession>
<evidence type="ECO:0000259" key="2">
    <source>
        <dbReference type="SMART" id="SM00343"/>
    </source>
</evidence>
<dbReference type="GO" id="GO:0008270">
    <property type="term" value="F:zinc ion binding"/>
    <property type="evidence" value="ECO:0007669"/>
    <property type="project" value="InterPro"/>
</dbReference>
<organism evidence="3 4">
    <name type="scientific">Rhizopus delemar (strain RA 99-880 / ATCC MYA-4621 / FGSC 9543 / NRRL 43880)</name>
    <name type="common">Mucormycosis agent</name>
    <name type="synonym">Rhizopus arrhizus var. delemar</name>
    <dbReference type="NCBI Taxonomy" id="246409"/>
    <lineage>
        <taxon>Eukaryota</taxon>
        <taxon>Fungi</taxon>
        <taxon>Fungi incertae sedis</taxon>
        <taxon>Mucoromycota</taxon>
        <taxon>Mucoromycotina</taxon>
        <taxon>Mucoromycetes</taxon>
        <taxon>Mucorales</taxon>
        <taxon>Mucorineae</taxon>
        <taxon>Rhizopodaceae</taxon>
        <taxon>Rhizopus</taxon>
    </lineage>
</organism>
<evidence type="ECO:0000313" key="3">
    <source>
        <dbReference type="EMBL" id="EIE90158.1"/>
    </source>
</evidence>
<dbReference type="VEuPathDB" id="FungiDB:RO3G_14869"/>
<dbReference type="GeneID" id="93621834"/>
<dbReference type="InParanoid" id="I1CNX8"/>
<evidence type="ECO:0000313" key="4">
    <source>
        <dbReference type="Proteomes" id="UP000009138"/>
    </source>
</evidence>
<dbReference type="OrthoDB" id="10272036at2759"/>
<feature type="domain" description="CCHC-type" evidence="2">
    <location>
        <begin position="274"/>
        <end position="290"/>
    </location>
</feature>
<evidence type="ECO:0000256" key="1">
    <source>
        <dbReference type="SAM" id="MobiDB-lite"/>
    </source>
</evidence>
<dbReference type="EMBL" id="CH476746">
    <property type="protein sequence ID" value="EIE90158.1"/>
    <property type="molecule type" value="Genomic_DNA"/>
</dbReference>
<dbReference type="InterPro" id="IPR001878">
    <property type="entry name" value="Znf_CCHC"/>
</dbReference>
<sequence length="470" mass="53297">MLRIPAGGMVLSAINHDITSKANNPPGVADSRHNPNNKPFEFKTWAQTVKNQKRSVSFHNKSDVNNVANLESQTVFLQAIDKHSIVIAASEFEGLSFKDRSLNLVLRDQFPKGIGLRERNVGRAHQYIELNFDNEEDKMEALNKEFLILGRKIKVQATMDKNSDVIRIGITNIPYEKDDKLKLLMIQLFEKYGSILEIGLHHTVDGGWFNGRGYVTLVKDKTKSYEPLTPQIPSWEQDHYLHIVWSNMKPICNLCHVDDHTRVNCPVLLRRRKACFICESTQHLKAQCPDAPWNRKRKQVATHRSRVMKANVEQMNTEKETVILSNLQEMDTEMSEEDNRKPDSTSVAEDKDDFQEAISTLDSVDEENIDGSILSTPIDEDSSQKKKGRKEAAKRLLHPLVTFNGLSMNMQKRNNSEAFTPTSAVERSKKKSALSDNSLEVEENATFEDEYDENNSAAGGSSQPSTKLNL</sequence>
<feature type="domain" description="CCHC-type" evidence="2">
    <location>
        <begin position="251"/>
        <end position="267"/>
    </location>
</feature>
<dbReference type="RefSeq" id="XP_067525554.1">
    <property type="nucleotide sequence ID" value="XM_067669453.1"/>
</dbReference>
<feature type="compositionally biased region" description="Acidic residues" evidence="1">
    <location>
        <begin position="439"/>
        <end position="453"/>
    </location>
</feature>
<dbReference type="SMART" id="SM00343">
    <property type="entry name" value="ZnF_C2HC"/>
    <property type="match status" value="2"/>
</dbReference>
<protein>
    <recommendedName>
        <fullName evidence="2">CCHC-type domain-containing protein</fullName>
    </recommendedName>
</protein>
<dbReference type="AlphaFoldDB" id="I1CNX8"/>
<feature type="compositionally biased region" description="Polar residues" evidence="1">
    <location>
        <begin position="454"/>
        <end position="470"/>
    </location>
</feature>
<proteinExistence type="predicted"/>
<dbReference type="Proteomes" id="UP000009138">
    <property type="component" value="Unassembled WGS sequence"/>
</dbReference>
<feature type="region of interest" description="Disordered" evidence="1">
    <location>
        <begin position="416"/>
        <end position="470"/>
    </location>
</feature>
<reference evidence="3 4" key="1">
    <citation type="journal article" date="2009" name="PLoS Genet.">
        <title>Genomic analysis of the basal lineage fungus Rhizopus oryzae reveals a whole-genome duplication.</title>
        <authorList>
            <person name="Ma L.-J."/>
            <person name="Ibrahim A.S."/>
            <person name="Skory C."/>
            <person name="Grabherr M.G."/>
            <person name="Burger G."/>
            <person name="Butler M."/>
            <person name="Elias M."/>
            <person name="Idnurm A."/>
            <person name="Lang B.F."/>
            <person name="Sone T."/>
            <person name="Abe A."/>
            <person name="Calvo S.E."/>
            <person name="Corrochano L.M."/>
            <person name="Engels R."/>
            <person name="Fu J."/>
            <person name="Hansberg W."/>
            <person name="Kim J.-M."/>
            <person name="Kodira C.D."/>
            <person name="Koehrsen M.J."/>
            <person name="Liu B."/>
            <person name="Miranda-Saavedra D."/>
            <person name="O'Leary S."/>
            <person name="Ortiz-Castellanos L."/>
            <person name="Poulter R."/>
            <person name="Rodriguez-Romero J."/>
            <person name="Ruiz-Herrera J."/>
            <person name="Shen Y.-Q."/>
            <person name="Zeng Q."/>
            <person name="Galagan J."/>
            <person name="Birren B.W."/>
            <person name="Cuomo C.A."/>
            <person name="Wickes B.L."/>
        </authorList>
    </citation>
    <scope>NUCLEOTIDE SEQUENCE [LARGE SCALE GENOMIC DNA]</scope>
    <source>
        <strain evidence="4">RA 99-880 / ATCC MYA-4621 / FGSC 9543 / NRRL 43880</strain>
    </source>
</reference>
<dbReference type="GO" id="GO:0003676">
    <property type="term" value="F:nucleic acid binding"/>
    <property type="evidence" value="ECO:0007669"/>
    <property type="project" value="InterPro"/>
</dbReference>
<keyword evidence="4" id="KW-1185">Reference proteome</keyword>
<name>I1CNX8_RHIO9</name>
<feature type="compositionally biased region" description="Polar residues" evidence="1">
    <location>
        <begin position="416"/>
        <end position="425"/>
    </location>
</feature>
<dbReference type="STRING" id="246409.I1CNX8"/>